<dbReference type="EC" id="1.14.14.18" evidence="2"/>
<dbReference type="EMBL" id="JXQG01000002">
    <property type="protein sequence ID" value="KKZ13371.1"/>
    <property type="molecule type" value="Genomic_DNA"/>
</dbReference>
<dbReference type="InterPro" id="IPR016053">
    <property type="entry name" value="Haem_Oase-like"/>
</dbReference>
<protein>
    <recommendedName>
        <fullName evidence="2">heme oxygenase (biliverdin-producing)</fullName>
        <ecNumber evidence="2">1.14.14.18</ecNumber>
    </recommendedName>
</protein>
<keyword evidence="6" id="KW-0560">Oxidoreductase</keyword>
<evidence type="ECO:0000256" key="7">
    <source>
        <dbReference type="ARBA" id="ARBA00023004"/>
    </source>
</evidence>
<dbReference type="Gene3D" id="1.20.910.10">
    <property type="entry name" value="Heme oxygenase-like"/>
    <property type="match status" value="1"/>
</dbReference>
<sequence length="241" mass="26742">MAIALAALLKEGTKKSHTMAENTGFVSCFLKGVVEKASYRKLVSDLYFVYGAMEEEMAKLKDHPVVGPIVFDQLNRKQSLSQDLTYYYGDNWDSQVQPSESAKTYVARIHQVAAQEPELLVAHAYTRYMGDLSGGQILKTIAQKALNLGDRDGVNFYNFDTIADEKAFKADYRARMDSLPIDQATAERIVKEANHAFGLNMHVFKELEGNLILAIGKTLFGFLTRRQRAGSTEGEATATAA</sequence>
<evidence type="ECO:0000256" key="1">
    <source>
        <dbReference type="ARBA" id="ARBA00006134"/>
    </source>
</evidence>
<feature type="binding site" evidence="9">
    <location>
        <position position="10"/>
    </location>
    <ligand>
        <name>heme b</name>
        <dbReference type="ChEBI" id="CHEBI:60344"/>
    </ligand>
</feature>
<comment type="catalytic activity">
    <reaction evidence="8">
        <text>heme b + 3 reduced [NADPH--hemoprotein reductase] + 3 O2 = biliverdin IXalpha + CO + Fe(2+) + 3 oxidized [NADPH--hemoprotein reductase] + 3 H2O + H(+)</text>
        <dbReference type="Rhea" id="RHEA:21764"/>
        <dbReference type="Rhea" id="RHEA-COMP:11964"/>
        <dbReference type="Rhea" id="RHEA-COMP:11965"/>
        <dbReference type="ChEBI" id="CHEBI:15377"/>
        <dbReference type="ChEBI" id="CHEBI:15378"/>
        <dbReference type="ChEBI" id="CHEBI:15379"/>
        <dbReference type="ChEBI" id="CHEBI:17245"/>
        <dbReference type="ChEBI" id="CHEBI:29033"/>
        <dbReference type="ChEBI" id="CHEBI:57618"/>
        <dbReference type="ChEBI" id="CHEBI:57991"/>
        <dbReference type="ChEBI" id="CHEBI:58210"/>
        <dbReference type="ChEBI" id="CHEBI:60344"/>
        <dbReference type="EC" id="1.14.14.18"/>
    </reaction>
</comment>
<dbReference type="GO" id="GO:0004392">
    <property type="term" value="F:heme oxygenase (decyclizing) activity"/>
    <property type="evidence" value="ECO:0007669"/>
    <property type="project" value="UniProtKB-EC"/>
</dbReference>
<dbReference type="GO" id="GO:0015979">
    <property type="term" value="P:photosynthesis"/>
    <property type="evidence" value="ECO:0007669"/>
    <property type="project" value="UniProtKB-KW"/>
</dbReference>
<dbReference type="PATRIC" id="fig|1604020.3.peg.518"/>
<dbReference type="FunFam" id="1.20.910.10:FF:000001">
    <property type="entry name" value="Heme oxygenase 1"/>
    <property type="match status" value="1"/>
</dbReference>
<evidence type="ECO:0000256" key="2">
    <source>
        <dbReference type="ARBA" id="ARBA00012360"/>
    </source>
</evidence>
<dbReference type="Proteomes" id="UP000035067">
    <property type="component" value="Unassembled WGS sequence"/>
</dbReference>
<dbReference type="PRINTS" id="PR00088">
    <property type="entry name" value="HAEMOXYGNASE"/>
</dbReference>
<evidence type="ECO:0000256" key="3">
    <source>
        <dbReference type="ARBA" id="ARBA00022531"/>
    </source>
</evidence>
<dbReference type="SUPFAM" id="SSF48613">
    <property type="entry name" value="Heme oxygenase-like"/>
    <property type="match status" value="1"/>
</dbReference>
<evidence type="ECO:0000256" key="4">
    <source>
        <dbReference type="ARBA" id="ARBA00022617"/>
    </source>
</evidence>
<dbReference type="GO" id="GO:0046872">
    <property type="term" value="F:metal ion binding"/>
    <property type="evidence" value="ECO:0007669"/>
    <property type="project" value="UniProtKB-KW"/>
</dbReference>
<dbReference type="GO" id="GO:0006788">
    <property type="term" value="P:heme oxidation"/>
    <property type="evidence" value="ECO:0007669"/>
    <property type="project" value="InterPro"/>
</dbReference>
<keyword evidence="5 10" id="KW-0479">Metal-binding</keyword>
<keyword evidence="3" id="KW-0602">Photosynthesis</keyword>
<feature type="binding site" evidence="9">
    <location>
        <position position="125"/>
    </location>
    <ligand>
        <name>heme b</name>
        <dbReference type="ChEBI" id="CHEBI:60344"/>
    </ligand>
</feature>
<dbReference type="InterPro" id="IPR018207">
    <property type="entry name" value="Haem_oxygenase_CS"/>
</dbReference>
<keyword evidence="7 10" id="KW-0408">Iron</keyword>
<evidence type="ECO:0000256" key="9">
    <source>
        <dbReference type="PIRSR" id="PIRSR000343-1"/>
    </source>
</evidence>
<reference evidence="11 12" key="1">
    <citation type="submission" date="2015-01" db="EMBL/GenBank/DDBJ databases">
        <title>Lifestyle Evolution in Cyanobacterial Symbionts of Sponges.</title>
        <authorList>
            <person name="Burgsdorf I."/>
            <person name="Slaby B.M."/>
            <person name="Handley K.M."/>
            <person name="Haber M."/>
            <person name="Blom J."/>
            <person name="Marshall C.W."/>
            <person name="Gilbert J.A."/>
            <person name="Hentschel U."/>
            <person name="Steindler L."/>
        </authorList>
    </citation>
    <scope>NUCLEOTIDE SEQUENCE [LARGE SCALE GENOMIC DNA]</scope>
    <source>
        <strain evidence="11">SP3</strain>
    </source>
</reference>
<name>A0A0G2HNZ0_9SYNE</name>
<dbReference type="GO" id="GO:0020037">
    <property type="term" value="F:heme binding"/>
    <property type="evidence" value="ECO:0007669"/>
    <property type="project" value="TreeGrafter"/>
</dbReference>
<dbReference type="PANTHER" id="PTHR10720:SF0">
    <property type="entry name" value="HEME OXYGENASE"/>
    <property type="match status" value="1"/>
</dbReference>
<evidence type="ECO:0000313" key="11">
    <source>
        <dbReference type="EMBL" id="KKZ13371.1"/>
    </source>
</evidence>
<keyword evidence="4 9" id="KW-0349">Heme</keyword>
<evidence type="ECO:0000256" key="5">
    <source>
        <dbReference type="ARBA" id="ARBA00022723"/>
    </source>
</evidence>
<dbReference type="PROSITE" id="PS00593">
    <property type="entry name" value="HEME_OXYGENASE"/>
    <property type="match status" value="1"/>
</dbReference>
<dbReference type="Pfam" id="PF01126">
    <property type="entry name" value="Heme_oxygenase"/>
    <property type="match status" value="1"/>
</dbReference>
<dbReference type="PANTHER" id="PTHR10720">
    <property type="entry name" value="HEME OXYGENASE"/>
    <property type="match status" value="1"/>
</dbReference>
<dbReference type="GO" id="GO:0006979">
    <property type="term" value="P:response to oxidative stress"/>
    <property type="evidence" value="ECO:0007669"/>
    <property type="project" value="TreeGrafter"/>
</dbReference>
<evidence type="ECO:0000313" key="12">
    <source>
        <dbReference type="Proteomes" id="UP000035067"/>
    </source>
</evidence>
<organism evidence="11 12">
    <name type="scientific">Candidatus Synechococcus spongiarum SP3</name>
    <dbReference type="NCBI Taxonomy" id="1604020"/>
    <lineage>
        <taxon>Bacteria</taxon>
        <taxon>Bacillati</taxon>
        <taxon>Cyanobacteriota</taxon>
        <taxon>Cyanophyceae</taxon>
        <taxon>Synechococcales</taxon>
        <taxon>Synechococcaceae</taxon>
        <taxon>Synechococcus</taxon>
    </lineage>
</organism>
<feature type="binding site" description="axial binding residue" evidence="10">
    <location>
        <position position="17"/>
    </location>
    <ligand>
        <name>heme b</name>
        <dbReference type="ChEBI" id="CHEBI:60344"/>
    </ligand>
    <ligandPart>
        <name>Fe</name>
        <dbReference type="ChEBI" id="CHEBI:18248"/>
    </ligandPart>
</feature>
<dbReference type="AlphaFoldDB" id="A0A0G2HNZ0"/>
<dbReference type="CDD" id="cd19165">
    <property type="entry name" value="HemeO"/>
    <property type="match status" value="1"/>
</dbReference>
<evidence type="ECO:0000256" key="8">
    <source>
        <dbReference type="ARBA" id="ARBA00048328"/>
    </source>
</evidence>
<accession>A0A0G2HNZ0</accession>
<dbReference type="GO" id="GO:0042167">
    <property type="term" value="P:heme catabolic process"/>
    <property type="evidence" value="ECO:0007669"/>
    <property type="project" value="TreeGrafter"/>
</dbReference>
<dbReference type="InterPro" id="IPR016084">
    <property type="entry name" value="Haem_Oase-like_multi-hlx"/>
</dbReference>
<comment type="similarity">
    <text evidence="1">Belongs to the heme oxygenase family.</text>
</comment>
<dbReference type="InterPro" id="IPR002051">
    <property type="entry name" value="Haem_Oase"/>
</dbReference>
<feature type="binding site" evidence="9">
    <location>
        <position position="173"/>
    </location>
    <ligand>
        <name>heme b</name>
        <dbReference type="ChEBI" id="CHEBI:60344"/>
    </ligand>
</feature>
<evidence type="ECO:0000256" key="10">
    <source>
        <dbReference type="PIRSR" id="PIRSR000343-2"/>
    </source>
</evidence>
<evidence type="ECO:0000256" key="6">
    <source>
        <dbReference type="ARBA" id="ARBA00023002"/>
    </source>
</evidence>
<proteinExistence type="inferred from homology"/>
<dbReference type="PIRSF" id="PIRSF000343">
    <property type="entry name" value="Haem_Oase"/>
    <property type="match status" value="1"/>
</dbReference>
<gene>
    <name evidence="11" type="ORF">TE42_00925</name>
</gene>
<comment type="caution">
    <text evidence="11">The sequence shown here is derived from an EMBL/GenBank/DDBJ whole genome shotgun (WGS) entry which is preliminary data.</text>
</comment>